<dbReference type="RefSeq" id="WP_124081932.1">
    <property type="nucleotide sequence ID" value="NZ_UWPJ01000039.1"/>
</dbReference>
<evidence type="ECO:0000313" key="2">
    <source>
        <dbReference type="Proteomes" id="UP000277294"/>
    </source>
</evidence>
<evidence type="ECO:0008006" key="3">
    <source>
        <dbReference type="Google" id="ProtNLM"/>
    </source>
</evidence>
<accession>A0A3P4B7S5</accession>
<name>A0A3P4B7S5_9BURK</name>
<dbReference type="OrthoDB" id="1442247at2"/>
<dbReference type="Proteomes" id="UP000277294">
    <property type="component" value="Unassembled WGS sequence"/>
</dbReference>
<dbReference type="InterPro" id="IPR009797">
    <property type="entry name" value="DUF1367"/>
</dbReference>
<keyword evidence="2" id="KW-1185">Reference proteome</keyword>
<organism evidence="1 2">
    <name type="scientific">Pigmentiphaga humi</name>
    <dbReference type="NCBI Taxonomy" id="2478468"/>
    <lineage>
        <taxon>Bacteria</taxon>
        <taxon>Pseudomonadati</taxon>
        <taxon>Pseudomonadota</taxon>
        <taxon>Betaproteobacteria</taxon>
        <taxon>Burkholderiales</taxon>
        <taxon>Alcaligenaceae</taxon>
        <taxon>Pigmentiphaga</taxon>
    </lineage>
</organism>
<dbReference type="Pfam" id="PF07105">
    <property type="entry name" value="DUF1367"/>
    <property type="match status" value="2"/>
</dbReference>
<sequence>MDIMLVKTPGGALAPVDAEAREMVDKLKLGQGIQASVRRARNVRFHRKGMALFRLAYDVWEPLTPLEYKGLPVAKDFERFRKDMTILAGFYKAVYNARGEVRLEAESLRFSSMSEERFEEVFNAVLNVVWSRVLKAAGYASVEDVEEVIEELLRFDQ</sequence>
<reference evidence="1 2" key="1">
    <citation type="submission" date="2018-10" db="EMBL/GenBank/DDBJ databases">
        <authorList>
            <person name="Criscuolo A."/>
        </authorList>
    </citation>
    <scope>NUCLEOTIDE SEQUENCE [LARGE SCALE GENOMIC DNA]</scope>
    <source>
        <strain evidence="1">DnA1</strain>
    </source>
</reference>
<protein>
    <recommendedName>
        <fullName evidence="3">DUF1367 family protein</fullName>
    </recommendedName>
</protein>
<dbReference type="EMBL" id="UWPJ01000039">
    <property type="protein sequence ID" value="VCU72364.1"/>
    <property type="molecule type" value="Genomic_DNA"/>
</dbReference>
<proteinExistence type="predicted"/>
<gene>
    <name evidence="1" type="ORF">PIGHUM_04463</name>
</gene>
<evidence type="ECO:0000313" key="1">
    <source>
        <dbReference type="EMBL" id="VCU72364.1"/>
    </source>
</evidence>
<dbReference type="AlphaFoldDB" id="A0A3P4B7S5"/>